<dbReference type="Proteomes" id="UP001595906">
    <property type="component" value="Unassembled WGS sequence"/>
</dbReference>
<evidence type="ECO:0000313" key="2">
    <source>
        <dbReference type="EMBL" id="MFC4233561.1"/>
    </source>
</evidence>
<evidence type="ECO:0000256" key="1">
    <source>
        <dbReference type="SAM" id="SignalP"/>
    </source>
</evidence>
<dbReference type="EMBL" id="JBHSDC010000031">
    <property type="protein sequence ID" value="MFC4233561.1"/>
    <property type="molecule type" value="Genomic_DNA"/>
</dbReference>
<organism evidence="2 3">
    <name type="scientific">Parasediminibacterium paludis</name>
    <dbReference type="NCBI Taxonomy" id="908966"/>
    <lineage>
        <taxon>Bacteria</taxon>
        <taxon>Pseudomonadati</taxon>
        <taxon>Bacteroidota</taxon>
        <taxon>Chitinophagia</taxon>
        <taxon>Chitinophagales</taxon>
        <taxon>Chitinophagaceae</taxon>
        <taxon>Parasediminibacterium</taxon>
    </lineage>
</organism>
<name>A0ABV8Q3M5_9BACT</name>
<feature type="chain" id="PRO_5045809659" evidence="1">
    <location>
        <begin position="21"/>
        <end position="108"/>
    </location>
</feature>
<keyword evidence="3" id="KW-1185">Reference proteome</keyword>
<gene>
    <name evidence="2" type="ORF">ACFOW1_16790</name>
</gene>
<accession>A0ABV8Q3M5</accession>
<comment type="caution">
    <text evidence="2">The sequence shown here is derived from an EMBL/GenBank/DDBJ whole genome shotgun (WGS) entry which is preliminary data.</text>
</comment>
<evidence type="ECO:0000313" key="3">
    <source>
        <dbReference type="Proteomes" id="UP001595906"/>
    </source>
</evidence>
<dbReference type="PROSITE" id="PS51257">
    <property type="entry name" value="PROKAR_LIPOPROTEIN"/>
    <property type="match status" value="1"/>
</dbReference>
<dbReference type="RefSeq" id="WP_379015900.1">
    <property type="nucleotide sequence ID" value="NZ_JBHSDC010000031.1"/>
</dbReference>
<reference evidence="3" key="1">
    <citation type="journal article" date="2019" name="Int. J. Syst. Evol. Microbiol.">
        <title>The Global Catalogue of Microorganisms (GCM) 10K type strain sequencing project: providing services to taxonomists for standard genome sequencing and annotation.</title>
        <authorList>
            <consortium name="The Broad Institute Genomics Platform"/>
            <consortium name="The Broad Institute Genome Sequencing Center for Infectious Disease"/>
            <person name="Wu L."/>
            <person name="Ma J."/>
        </authorList>
    </citation>
    <scope>NUCLEOTIDE SEQUENCE [LARGE SCALE GENOMIC DNA]</scope>
    <source>
        <strain evidence="3">CECT 8010</strain>
    </source>
</reference>
<sequence length="108" mass="11982">MNLKLTVAAATMLLLVSACNNNEKEDVTSDVNKAGSVETAVTVNHLDSAYDVIVTTHKVWRNFNEFKTIEYRDTIPALGETTTEAENADGDTKNVKVKKDYEIFITVK</sequence>
<keyword evidence="1" id="KW-0732">Signal</keyword>
<proteinExistence type="predicted"/>
<feature type="signal peptide" evidence="1">
    <location>
        <begin position="1"/>
        <end position="20"/>
    </location>
</feature>
<protein>
    <submittedName>
        <fullName evidence="2">Uncharacterized protein</fullName>
    </submittedName>
</protein>